<sequence length="126" mass="13789">MATTTTSSLLRPLGADGWRRLVFMYVGPGKRRQWAHRLGSPGRRPPRPVTMAAAFVSVLLSLLVFYLIGRITTYGAFWVEGHEAGAWGGPTLLGAWVTHALLAVPAIAAIMWLLVPLTNLVIRSLR</sequence>
<dbReference type="RefSeq" id="WP_209646900.1">
    <property type="nucleotide sequence ID" value="NZ_JAGINW010000001.1"/>
</dbReference>
<gene>
    <name evidence="2" type="ORF">JOF56_010653</name>
</gene>
<keyword evidence="1" id="KW-0472">Membrane</keyword>
<keyword evidence="3" id="KW-1185">Reference proteome</keyword>
<keyword evidence="1" id="KW-1133">Transmembrane helix</keyword>
<reference evidence="2 3" key="1">
    <citation type="submission" date="2021-03" db="EMBL/GenBank/DDBJ databases">
        <title>Sequencing the genomes of 1000 actinobacteria strains.</title>
        <authorList>
            <person name="Klenk H.-P."/>
        </authorList>
    </citation>
    <scope>NUCLEOTIDE SEQUENCE [LARGE SCALE GENOMIC DNA]</scope>
    <source>
        <strain evidence="2 3">DSM 46670</strain>
    </source>
</reference>
<organism evidence="2 3">
    <name type="scientific">Kibdelosporangium banguiense</name>
    <dbReference type="NCBI Taxonomy" id="1365924"/>
    <lineage>
        <taxon>Bacteria</taxon>
        <taxon>Bacillati</taxon>
        <taxon>Actinomycetota</taxon>
        <taxon>Actinomycetes</taxon>
        <taxon>Pseudonocardiales</taxon>
        <taxon>Pseudonocardiaceae</taxon>
        <taxon>Kibdelosporangium</taxon>
    </lineage>
</organism>
<evidence type="ECO:0000313" key="2">
    <source>
        <dbReference type="EMBL" id="MBP2330268.1"/>
    </source>
</evidence>
<evidence type="ECO:0000256" key="1">
    <source>
        <dbReference type="SAM" id="Phobius"/>
    </source>
</evidence>
<dbReference type="Proteomes" id="UP001519332">
    <property type="component" value="Unassembled WGS sequence"/>
</dbReference>
<accession>A0ABS4U0U1</accession>
<feature type="transmembrane region" description="Helical" evidence="1">
    <location>
        <begin position="100"/>
        <end position="122"/>
    </location>
</feature>
<keyword evidence="1" id="KW-0812">Transmembrane</keyword>
<comment type="caution">
    <text evidence="2">The sequence shown here is derived from an EMBL/GenBank/DDBJ whole genome shotgun (WGS) entry which is preliminary data.</text>
</comment>
<proteinExistence type="predicted"/>
<protein>
    <submittedName>
        <fullName evidence="2">Uncharacterized protein</fullName>
    </submittedName>
</protein>
<evidence type="ECO:0000313" key="3">
    <source>
        <dbReference type="Proteomes" id="UP001519332"/>
    </source>
</evidence>
<feature type="transmembrane region" description="Helical" evidence="1">
    <location>
        <begin position="49"/>
        <end position="68"/>
    </location>
</feature>
<dbReference type="EMBL" id="JAGINW010000001">
    <property type="protein sequence ID" value="MBP2330268.1"/>
    <property type="molecule type" value="Genomic_DNA"/>
</dbReference>
<name>A0ABS4U0U1_9PSEU</name>